<dbReference type="EMBL" id="RBRS01000130">
    <property type="protein sequence ID" value="RMR21091.1"/>
    <property type="molecule type" value="Genomic_DNA"/>
</dbReference>
<dbReference type="Gene3D" id="3.40.50.10540">
    <property type="entry name" value="Crotonobetainyl-coa:carnitine coa-transferase, domain 1"/>
    <property type="match status" value="1"/>
</dbReference>
<protein>
    <submittedName>
        <fullName evidence="1">L-carnitine dehydratase/bile acid-inducible protein F</fullName>
    </submittedName>
</protein>
<accession>A0A3M4T1V2</accession>
<comment type="caution">
    <text evidence="1">The sequence shown here is derived from an EMBL/GenBank/DDBJ whole genome shotgun (WGS) entry which is preliminary data.</text>
</comment>
<dbReference type="AlphaFoldDB" id="A0A3M4T1V2"/>
<organism evidence="1 2">
    <name type="scientific">Pseudomonas amygdali pv. ulmi</name>
    <dbReference type="NCBI Taxonomy" id="251720"/>
    <lineage>
        <taxon>Bacteria</taxon>
        <taxon>Pseudomonadati</taxon>
        <taxon>Pseudomonadota</taxon>
        <taxon>Gammaproteobacteria</taxon>
        <taxon>Pseudomonadales</taxon>
        <taxon>Pseudomonadaceae</taxon>
        <taxon>Pseudomonas</taxon>
        <taxon>Pseudomonas amygdali</taxon>
    </lineage>
</organism>
<dbReference type="InterPro" id="IPR023606">
    <property type="entry name" value="CoA-Trfase_III_dom_1_sf"/>
</dbReference>
<reference evidence="1 2" key="1">
    <citation type="submission" date="2018-08" db="EMBL/GenBank/DDBJ databases">
        <title>Recombination of ecologically and evolutionarily significant loci maintains genetic cohesion in the Pseudomonas syringae species complex.</title>
        <authorList>
            <person name="Dillon M."/>
            <person name="Thakur S."/>
            <person name="Almeida R.N.D."/>
            <person name="Weir B.S."/>
            <person name="Guttman D.S."/>
        </authorList>
    </citation>
    <scope>NUCLEOTIDE SEQUENCE [LARGE SCALE GENOMIC DNA]</scope>
    <source>
        <strain evidence="1 2">ICMP 5931</strain>
    </source>
</reference>
<dbReference type="Proteomes" id="UP000271097">
    <property type="component" value="Unassembled WGS sequence"/>
</dbReference>
<proteinExistence type="predicted"/>
<evidence type="ECO:0000313" key="2">
    <source>
        <dbReference type="Proteomes" id="UP000271097"/>
    </source>
</evidence>
<sequence length="55" mass="5879">AGRVPQVASPIRLSETPVEYTRAPPLLGEHTAQVLQALLGMGEEEITLLREAGVL</sequence>
<gene>
    <name evidence="1" type="ORF">ALP90_04669</name>
</gene>
<dbReference type="SUPFAM" id="SSF89796">
    <property type="entry name" value="CoA-transferase family III (CaiB/BaiF)"/>
    <property type="match status" value="1"/>
</dbReference>
<name>A0A3M4T1V2_PSEA0</name>
<evidence type="ECO:0000313" key="1">
    <source>
        <dbReference type="EMBL" id="RMR21091.1"/>
    </source>
</evidence>
<feature type="non-terminal residue" evidence="1">
    <location>
        <position position="1"/>
    </location>
</feature>